<comment type="similarity">
    <text evidence="12">Belongs to the tRNA nucleotidyltransferase/poly(A) polymerase family. Archaeal CCA-adding enzyme subfamily.</text>
</comment>
<feature type="binding site" evidence="12">
    <location>
        <position position="168"/>
    </location>
    <ligand>
        <name>CTP</name>
        <dbReference type="ChEBI" id="CHEBI:37563"/>
    </ligand>
</feature>
<keyword evidence="4 12" id="KW-0479">Metal-binding</keyword>
<keyword evidence="7 12" id="KW-0067">ATP-binding</keyword>
<name>A0A126QZI4_METOL</name>
<dbReference type="GO" id="GO:0004810">
    <property type="term" value="F:CCA tRNA nucleotidyltransferase activity"/>
    <property type="evidence" value="ECO:0007669"/>
    <property type="project" value="UniProtKB-UniRule"/>
</dbReference>
<evidence type="ECO:0000313" key="17">
    <source>
        <dbReference type="Proteomes" id="UP000066376"/>
    </source>
</evidence>
<comment type="catalytic activity">
    <reaction evidence="12">
        <text>a tRNA with a 3' CCA end + 2 CTP + ATP = a tRNA with a 3' CCACCA end + 3 diphosphate</text>
        <dbReference type="Rhea" id="RHEA:76235"/>
        <dbReference type="Rhea" id="RHEA-COMP:10468"/>
        <dbReference type="Rhea" id="RHEA-COMP:18655"/>
        <dbReference type="ChEBI" id="CHEBI:30616"/>
        <dbReference type="ChEBI" id="CHEBI:33019"/>
        <dbReference type="ChEBI" id="CHEBI:37563"/>
        <dbReference type="ChEBI" id="CHEBI:83071"/>
        <dbReference type="ChEBI" id="CHEBI:195187"/>
    </reaction>
</comment>
<dbReference type="GO" id="GO:0000287">
    <property type="term" value="F:magnesium ion binding"/>
    <property type="evidence" value="ECO:0007669"/>
    <property type="project" value="UniProtKB-UniRule"/>
</dbReference>
<feature type="binding site" evidence="12">
    <location>
        <position position="61"/>
    </location>
    <ligand>
        <name>Mg(2+)</name>
        <dbReference type="ChEBI" id="CHEBI:18420"/>
    </ligand>
</feature>
<evidence type="ECO:0000256" key="8">
    <source>
        <dbReference type="ARBA" id="ARBA00022842"/>
    </source>
</evidence>
<evidence type="ECO:0000256" key="1">
    <source>
        <dbReference type="ARBA" id="ARBA00022679"/>
    </source>
</evidence>
<evidence type="ECO:0000259" key="15">
    <source>
        <dbReference type="Pfam" id="PF21133"/>
    </source>
</evidence>
<dbReference type="InterPro" id="IPR011068">
    <property type="entry name" value="NuclTrfase_I-like_C"/>
</dbReference>
<dbReference type="PANTHER" id="PTHR39643:SF1">
    <property type="entry name" value="CCA-ADDING ENZYME"/>
    <property type="match status" value="1"/>
</dbReference>
<dbReference type="SUPFAM" id="SSF55003">
    <property type="entry name" value="PAP/Archaeal CCA-adding enzyme, C-terminal domain"/>
    <property type="match status" value="1"/>
</dbReference>
<dbReference type="GO" id="GO:0070733">
    <property type="term" value="F:AMPylase activity"/>
    <property type="evidence" value="ECO:0007669"/>
    <property type="project" value="UniProtKB-EC"/>
</dbReference>
<evidence type="ECO:0000256" key="12">
    <source>
        <dbReference type="HAMAP-Rule" id="MF_01264"/>
    </source>
</evidence>
<dbReference type="GO" id="GO:0001680">
    <property type="term" value="P:tRNA 3'-terminal CCA addition"/>
    <property type="evidence" value="ECO:0007669"/>
    <property type="project" value="UniProtKB-UniRule"/>
</dbReference>
<dbReference type="CDD" id="cd05400">
    <property type="entry name" value="NT_2-5OAS_ClassI-CCAase"/>
    <property type="match status" value="1"/>
</dbReference>
<comment type="subunit">
    <text evidence="12">Homodimer.</text>
</comment>
<keyword evidence="1 12" id="KW-0808">Transferase</keyword>
<evidence type="ECO:0000259" key="13">
    <source>
        <dbReference type="Pfam" id="PF01909"/>
    </source>
</evidence>
<dbReference type="InterPro" id="IPR002934">
    <property type="entry name" value="Polymerase_NTP_transf_dom"/>
</dbReference>
<feature type="domain" description="tRNA nucleotidyltransferase substrate binding" evidence="14">
    <location>
        <begin position="153"/>
        <end position="259"/>
    </location>
</feature>
<dbReference type="GO" id="GO:0160016">
    <property type="term" value="F:CCACCA tRNA nucleotidyltransferase activity"/>
    <property type="evidence" value="ECO:0007669"/>
    <property type="project" value="RHEA"/>
</dbReference>
<dbReference type="InterPro" id="IPR042090">
    <property type="entry name" value="CCA_tRNA_nucleotrans_2"/>
</dbReference>
<dbReference type="GO" id="GO:0000049">
    <property type="term" value="F:tRNA binding"/>
    <property type="evidence" value="ECO:0007669"/>
    <property type="project" value="UniProtKB-UniRule"/>
</dbReference>
<dbReference type="PROSITE" id="PS50152">
    <property type="entry name" value="25A_SYNTH_3"/>
    <property type="match status" value="1"/>
</dbReference>
<dbReference type="Gene3D" id="1.10.1410.30">
    <property type="entry name" value="CCA tRNA nucleotidyltransferase, domain 2"/>
    <property type="match status" value="1"/>
</dbReference>
<evidence type="ECO:0000256" key="11">
    <source>
        <dbReference type="ARBA" id="ARBA00048696"/>
    </source>
</evidence>
<feature type="binding site" evidence="12">
    <location>
        <position position="52"/>
    </location>
    <ligand>
        <name>CTP</name>
        <dbReference type="ChEBI" id="CHEBI:37563"/>
    </ligand>
</feature>
<dbReference type="InterPro" id="IPR048833">
    <property type="entry name" value="CAA_C"/>
</dbReference>
<keyword evidence="3 12" id="KW-0548">Nucleotidyltransferase</keyword>
<evidence type="ECO:0000256" key="5">
    <source>
        <dbReference type="ARBA" id="ARBA00022741"/>
    </source>
</evidence>
<evidence type="ECO:0000256" key="4">
    <source>
        <dbReference type="ARBA" id="ARBA00022723"/>
    </source>
</evidence>
<feature type="binding site" evidence="12">
    <location>
        <position position="49"/>
    </location>
    <ligand>
        <name>ATP</name>
        <dbReference type="ChEBI" id="CHEBI:30616"/>
    </ligand>
</feature>
<dbReference type="PATRIC" id="fig|294671.3.peg.552"/>
<dbReference type="GO" id="GO:0042245">
    <property type="term" value="P:RNA repair"/>
    <property type="evidence" value="ECO:0007669"/>
    <property type="project" value="UniProtKB-KW"/>
</dbReference>
<dbReference type="Gene3D" id="3.30.460.10">
    <property type="entry name" value="Beta Polymerase, domain 2"/>
    <property type="match status" value="1"/>
</dbReference>
<comment type="catalytic activity">
    <reaction evidence="12">
        <text>a tRNA precursor + 2 CTP + ATP = a tRNA with a 3' CCA end + 3 diphosphate</text>
        <dbReference type="Rhea" id="RHEA:14433"/>
        <dbReference type="Rhea" id="RHEA-COMP:10465"/>
        <dbReference type="Rhea" id="RHEA-COMP:10468"/>
        <dbReference type="ChEBI" id="CHEBI:30616"/>
        <dbReference type="ChEBI" id="CHEBI:33019"/>
        <dbReference type="ChEBI" id="CHEBI:37563"/>
        <dbReference type="ChEBI" id="CHEBI:74896"/>
        <dbReference type="ChEBI" id="CHEBI:83071"/>
        <dbReference type="EC" id="2.7.7.72"/>
    </reaction>
</comment>
<dbReference type="Gene3D" id="3.30.70.1550">
    <property type="entry name" value="Archaeal tRNA CCA-adding enzyme catalytic domain"/>
    <property type="match status" value="1"/>
</dbReference>
<feature type="domain" description="CCA-adding enzyme C-terminal" evidence="15">
    <location>
        <begin position="305"/>
        <end position="449"/>
    </location>
</feature>
<evidence type="ECO:0000259" key="14">
    <source>
        <dbReference type="Pfam" id="PF09249"/>
    </source>
</evidence>
<dbReference type="SUPFAM" id="SSF81631">
    <property type="entry name" value="PAP/OAS1 substrate-binding domain"/>
    <property type="match status" value="1"/>
</dbReference>
<feature type="binding site" evidence="12">
    <location>
        <position position="49"/>
    </location>
    <ligand>
        <name>CTP</name>
        <dbReference type="ChEBI" id="CHEBI:37563"/>
    </ligand>
</feature>
<dbReference type="NCBIfam" id="TIGR03671">
    <property type="entry name" value="cca_archaeal"/>
    <property type="match status" value="1"/>
</dbReference>
<comment type="catalytic activity">
    <reaction evidence="11">
        <text>L-tyrosyl-[protein] + ATP = O-(5'-adenylyl)-L-tyrosyl-[protein] + diphosphate</text>
        <dbReference type="Rhea" id="RHEA:54288"/>
        <dbReference type="Rhea" id="RHEA-COMP:10136"/>
        <dbReference type="Rhea" id="RHEA-COMP:13846"/>
        <dbReference type="ChEBI" id="CHEBI:30616"/>
        <dbReference type="ChEBI" id="CHEBI:33019"/>
        <dbReference type="ChEBI" id="CHEBI:46858"/>
        <dbReference type="ChEBI" id="CHEBI:83624"/>
        <dbReference type="EC" id="2.7.7.108"/>
    </reaction>
</comment>
<feature type="binding site" evidence="12">
    <location>
        <position position="139"/>
    </location>
    <ligand>
        <name>CTP</name>
        <dbReference type="ChEBI" id="CHEBI:37563"/>
    </ligand>
</feature>
<keyword evidence="17" id="KW-1185">Reference proteome</keyword>
<keyword evidence="5 12" id="KW-0547">Nucleotide-binding</keyword>
<comment type="function">
    <text evidence="12">Catalyzes the addition and repair of the essential 3'-terminal CCA sequence in tRNAs without using a nucleic acid template. Adds these three nucleotides in the order of C, C, and A to the tRNA nucleotide-73, using CTP and ATP as substrates and producing inorganic pyrophosphate. tRNA 3'-terminal CCA addition is required both for tRNA processing and repair. Also involved in tRNA surveillance by mediating tandem CCA addition to generate a CCACCA at the 3' terminus of unstable tRNAs. While stable tRNAs receive only 3'-terminal CCA, unstable tRNAs are marked with CCACCA and rapidly degraded.</text>
</comment>
<accession>A0A126QZI4</accession>
<dbReference type="Gene3D" id="3.30.70.590">
    <property type="entry name" value="Poly(A) polymerase predicted RNA binding domain"/>
    <property type="match status" value="1"/>
</dbReference>
<protein>
    <recommendedName>
        <fullName evidence="12">CCA-adding enzyme</fullName>
        <ecNumber evidence="12">2.7.7.72</ecNumber>
    </recommendedName>
    <alternativeName>
        <fullName evidence="12">CCA tRNA nucleotidyltransferase</fullName>
    </alternativeName>
    <alternativeName>
        <fullName evidence="12">tRNA CCA-pyrophosphorylase</fullName>
    </alternativeName>
    <alternativeName>
        <fullName evidence="12">tRNA adenylyl-/cytidylyl- transferase</fullName>
    </alternativeName>
    <alternativeName>
        <fullName evidence="12">tRNA nucleotidyltransferase</fullName>
    </alternativeName>
    <alternativeName>
        <fullName evidence="12">tRNA-NT</fullName>
    </alternativeName>
</protein>
<gene>
    <name evidence="12" type="primary">cca</name>
    <name evidence="16" type="ORF">YLM1_0532</name>
</gene>
<dbReference type="InterPro" id="IPR043519">
    <property type="entry name" value="NT_sf"/>
</dbReference>
<comment type="miscellaneous">
    <text evidence="12">A single active site specifically recognizes both ATP and CTP and is responsible for their addition.</text>
</comment>
<dbReference type="STRING" id="294671.YLM1_0532"/>
<dbReference type="Pfam" id="PF21133">
    <property type="entry name" value="CAA_C"/>
    <property type="match status" value="1"/>
</dbReference>
<feature type="binding site" evidence="12">
    <location>
        <position position="159"/>
    </location>
    <ligand>
        <name>CTP</name>
        <dbReference type="ChEBI" id="CHEBI:37563"/>
    </ligand>
</feature>
<keyword evidence="2 12" id="KW-0819">tRNA processing</keyword>
<feature type="binding site" evidence="12">
    <location>
        <position position="116"/>
    </location>
    <ligand>
        <name>Mg(2+)</name>
        <dbReference type="ChEBI" id="CHEBI:18420"/>
    </ligand>
</feature>
<keyword evidence="9 12" id="KW-0694">RNA-binding</keyword>
<dbReference type="GeneID" id="28488832"/>
<dbReference type="Pfam" id="PF09249">
    <property type="entry name" value="tRNA_NucTransf2"/>
    <property type="match status" value="1"/>
</dbReference>
<proteinExistence type="inferred from homology"/>
<keyword evidence="6 12" id="KW-0692">RNA repair</keyword>
<dbReference type="Pfam" id="PF01909">
    <property type="entry name" value="NTP_transf_2"/>
    <property type="match status" value="1"/>
</dbReference>
<dbReference type="InterPro" id="IPR006116">
    <property type="entry name" value="NT_2-5OAS_ClassI-CCAase"/>
</dbReference>
<dbReference type="RefSeq" id="WP_067146042.1">
    <property type="nucleotide sequence ID" value="NZ_CP014265.1"/>
</dbReference>
<comment type="catalytic activity">
    <reaction evidence="10">
        <text>O-(5'-adenylyl)-L-tyrosyl-[protein] + ATP = O-[5'-(adenylyl-(5'-&gt;3')-adenylyl)]-L-tyrosyl-[protein] + diphosphate</text>
        <dbReference type="Rhea" id="RHEA:66528"/>
        <dbReference type="Rhea" id="RHEA-COMP:13846"/>
        <dbReference type="Rhea" id="RHEA-COMP:17046"/>
        <dbReference type="ChEBI" id="CHEBI:30616"/>
        <dbReference type="ChEBI" id="CHEBI:33019"/>
        <dbReference type="ChEBI" id="CHEBI:83624"/>
        <dbReference type="ChEBI" id="CHEBI:167160"/>
    </reaction>
</comment>
<comment type="cofactor">
    <cofactor evidence="12">
        <name>Mg(2+)</name>
        <dbReference type="ChEBI" id="CHEBI:18420"/>
    </cofactor>
</comment>
<feature type="domain" description="Polymerase nucleotidyl transferase" evidence="13">
    <location>
        <begin position="32"/>
        <end position="139"/>
    </location>
</feature>
<feature type="binding site" evidence="12">
    <location>
        <position position="139"/>
    </location>
    <ligand>
        <name>ATP</name>
        <dbReference type="ChEBI" id="CHEBI:30616"/>
    </ligand>
</feature>
<feature type="binding site" evidence="12">
    <location>
        <position position="52"/>
    </location>
    <ligand>
        <name>ATP</name>
        <dbReference type="ChEBI" id="CHEBI:30616"/>
    </ligand>
</feature>
<organism evidence="16 17">
    <name type="scientific">Methanobrevibacter olleyae</name>
    <dbReference type="NCBI Taxonomy" id="294671"/>
    <lineage>
        <taxon>Archaea</taxon>
        <taxon>Methanobacteriati</taxon>
        <taxon>Methanobacteriota</taxon>
        <taxon>Methanomada group</taxon>
        <taxon>Methanobacteria</taxon>
        <taxon>Methanobacteriales</taxon>
        <taxon>Methanobacteriaceae</taxon>
        <taxon>Methanobrevibacter</taxon>
    </lineage>
</organism>
<dbReference type="InterPro" id="IPR008229">
    <property type="entry name" value="CCA-adding_arc"/>
</dbReference>
<dbReference type="AlphaFoldDB" id="A0A126QZI4"/>
<evidence type="ECO:0000256" key="9">
    <source>
        <dbReference type="ARBA" id="ARBA00022884"/>
    </source>
</evidence>
<evidence type="ECO:0000256" key="3">
    <source>
        <dbReference type="ARBA" id="ARBA00022695"/>
    </source>
</evidence>
<dbReference type="InterPro" id="IPR015329">
    <property type="entry name" value="tRNA_NucTransf2"/>
</dbReference>
<dbReference type="EC" id="2.7.7.72" evidence="12"/>
<dbReference type="Proteomes" id="UP000066376">
    <property type="component" value="Chromosome"/>
</dbReference>
<evidence type="ECO:0000256" key="10">
    <source>
        <dbReference type="ARBA" id="ARBA00047518"/>
    </source>
</evidence>
<reference evidence="17" key="2">
    <citation type="submission" date="2016-02" db="EMBL/GenBank/DDBJ databases">
        <title>The draft genome sequence of the rumen methanogen Methanobrevibacter olleyae YLM1.</title>
        <authorList>
            <consortium name="New Zealand Agricultural Greenhouse Gas Research Centre/Pastoral Greenhouse Gas Research Consortium"/>
            <person name="Kelly W.J."/>
            <person name="Li D."/>
            <person name="Lambie S.C."/>
            <person name="Attwood G.T."/>
            <person name="Altermann E."/>
            <person name="Leahy S.C."/>
        </authorList>
    </citation>
    <scope>NUCLEOTIDE SEQUENCE [LARGE SCALE GENOMIC DNA]</scope>
    <source>
        <strain evidence="17">YLM1</strain>
    </source>
</reference>
<feature type="binding site" evidence="12">
    <location>
        <position position="159"/>
    </location>
    <ligand>
        <name>ATP</name>
        <dbReference type="ChEBI" id="CHEBI:30616"/>
    </ligand>
</feature>
<dbReference type="GO" id="GO:0005524">
    <property type="term" value="F:ATP binding"/>
    <property type="evidence" value="ECO:0007669"/>
    <property type="project" value="UniProtKB-UniRule"/>
</dbReference>
<evidence type="ECO:0000256" key="6">
    <source>
        <dbReference type="ARBA" id="ARBA00022800"/>
    </source>
</evidence>
<feature type="binding site" evidence="12">
    <location>
        <position position="168"/>
    </location>
    <ligand>
        <name>ATP</name>
        <dbReference type="ChEBI" id="CHEBI:30616"/>
    </ligand>
</feature>
<dbReference type="HAMAP" id="MF_01264">
    <property type="entry name" value="CCA_arch"/>
    <property type="match status" value="1"/>
</dbReference>
<reference evidence="16 17" key="1">
    <citation type="journal article" date="2016" name="Genome Announc.">
        <title>Draft Genome Sequence of the Rumen Methanogen Methanobrevibacter olleyae YLM1.</title>
        <authorList>
            <person name="Kelly W.J."/>
            <person name="Li D."/>
            <person name="Lambie S.C."/>
            <person name="Cox F."/>
            <person name="Attwood G.T."/>
            <person name="Altermann E."/>
            <person name="Leahy S.C."/>
        </authorList>
    </citation>
    <scope>NUCLEOTIDE SEQUENCE [LARGE SCALE GENOMIC DNA]</scope>
    <source>
        <strain evidence="16 17">YLM1</strain>
    </source>
</reference>
<dbReference type="EMBL" id="CP014265">
    <property type="protein sequence ID" value="AMK15089.1"/>
    <property type="molecule type" value="Genomic_DNA"/>
</dbReference>
<sequence length="494" mass="57462">MNYELILKDLKPSQEEIDAVNKTTKKVINFINKTCKDEGINAEAKAVGSVAKNTWLSGKSDIDIFISFPTDTDIDFLKETGMELAYKTSNALNGKASEHYASHPYLTCDIDCFEVDIVPCYKINEGDSIISAVDRTILHTEYIKKNLSKKQEDEVLLLKRFMDAIGTYGSEFKTGGFAGYLCELLILKYGTFENTLRKAQYWRFHTMLDLEDFKTANNKIFKDDSLVFIDPTDKNRNVGAALRLERMVDFIVASRNFIAIVDDELSDDERMEKLIKFFKPLQKEHLLNRSNEEIAKYIVDLFKDRETQTLVVKFPIPEMSADALHPQLIKTVDSICEKLDMSEFSVFKYDYWTDEEKSVIFTIELNVFKQGKYYIHKGPKVWPKKAYDNFKLKWGDLLYPLDDFMVLRRERQFKTAKDFIIHILNLENIHIIKVGKNIKEAICNDYILLEIDEFLNDLDSQFDYNISNKNSEELAFDYLNSLDDFLNPGQYIKR</sequence>
<evidence type="ECO:0000313" key="16">
    <source>
        <dbReference type="EMBL" id="AMK15089.1"/>
    </source>
</evidence>
<keyword evidence="8 12" id="KW-0460">Magnesium</keyword>
<dbReference type="PIRSF" id="PIRSF005335">
    <property type="entry name" value="CCA_arch"/>
    <property type="match status" value="1"/>
</dbReference>
<evidence type="ECO:0000256" key="7">
    <source>
        <dbReference type="ARBA" id="ARBA00022840"/>
    </source>
</evidence>
<dbReference type="SUPFAM" id="SSF81301">
    <property type="entry name" value="Nucleotidyltransferase"/>
    <property type="match status" value="1"/>
</dbReference>
<dbReference type="KEGG" id="mol:YLM1_0532"/>
<evidence type="ECO:0000256" key="2">
    <source>
        <dbReference type="ARBA" id="ARBA00022694"/>
    </source>
</evidence>
<feature type="binding site" evidence="12">
    <location>
        <position position="63"/>
    </location>
    <ligand>
        <name>Mg(2+)</name>
        <dbReference type="ChEBI" id="CHEBI:18420"/>
    </ligand>
</feature>
<dbReference type="PANTHER" id="PTHR39643">
    <property type="entry name" value="CCA-ADDING ENZYME"/>
    <property type="match status" value="1"/>
</dbReference>